<evidence type="ECO:0000313" key="3">
    <source>
        <dbReference type="EMBL" id="OIJ91298.1"/>
    </source>
</evidence>
<comment type="caution">
    <text evidence="3">The sequence shown here is derived from an EMBL/GenBank/DDBJ whole genome shotgun (WGS) entry which is preliminary data.</text>
</comment>
<evidence type="ECO:0000259" key="1">
    <source>
        <dbReference type="Pfam" id="PF00501"/>
    </source>
</evidence>
<dbReference type="PANTHER" id="PTHR43767:SF7">
    <property type="entry name" value="MEDIUM_LONG-CHAIN-FATTY-ACID--COA LIGASE FADD8"/>
    <property type="match status" value="1"/>
</dbReference>
<dbReference type="Gene3D" id="3.30.300.30">
    <property type="match status" value="1"/>
</dbReference>
<proteinExistence type="predicted"/>
<dbReference type="InterPro" id="IPR050237">
    <property type="entry name" value="ATP-dep_AMP-bd_enzyme"/>
</dbReference>
<evidence type="ECO:0000259" key="2">
    <source>
        <dbReference type="Pfam" id="PF13193"/>
    </source>
</evidence>
<sequence length="470" mass="50382">MLTFGHALEEVWRLARLLRGLGIGRGTGLACVTGNTPETLLVRLAAHVLGARLTQVVIDPATHNLAHILVDCRPALVVADTAIPDTGARRIGLDDLLRSAAELPSDPLPVMAREEDVARVTYTSGTTGRPKGVASTFAAMRVRTGWTRRHEGAEPVFVSVTSLAQRAGGRCLEHLLSGGRVEILDAFDPPEFAAVCARLAPVTTYLSPSMLYRLLDHPATAAGIPGLVSVSYGNSRILPERLRDALRVYGVNFRQGYGMNEAGVISRLSPADHAAALGGRPHLLASAGQPVPGVELSIRDEDGRDLPAGCTGEVWTRSPAMMAGYWQRPDLDTQVLRDGWLRTGDIGHRDENGYLYLVDRITDMIIVDGRNIYCGPVEAALARHPAVAQAVVVGRDSAVTGEEVHAYLLPAAGHEPSDQVAAEACRLVVDALAEAHRPTAVHWVDHIPLAASGKPDKQRLRAQAAGRPMW</sequence>
<dbReference type="PANTHER" id="PTHR43767">
    <property type="entry name" value="LONG-CHAIN-FATTY-ACID--COA LIGASE"/>
    <property type="match status" value="1"/>
</dbReference>
<evidence type="ECO:0008006" key="5">
    <source>
        <dbReference type="Google" id="ProtNLM"/>
    </source>
</evidence>
<dbReference type="Pfam" id="PF00501">
    <property type="entry name" value="AMP-binding"/>
    <property type="match status" value="1"/>
</dbReference>
<dbReference type="Gene3D" id="3.40.50.12780">
    <property type="entry name" value="N-terminal domain of ligase-like"/>
    <property type="match status" value="1"/>
</dbReference>
<name>A0A1S2PBY7_9ACTN</name>
<accession>A0A1S2PBY7</accession>
<feature type="domain" description="AMP-dependent synthetase/ligase" evidence="1">
    <location>
        <begin position="2"/>
        <end position="326"/>
    </location>
</feature>
<dbReference type="Pfam" id="PF13193">
    <property type="entry name" value="AMP-binding_C"/>
    <property type="match status" value="1"/>
</dbReference>
<protein>
    <recommendedName>
        <fullName evidence="5">Fatty acid--CoA ligase</fullName>
    </recommendedName>
</protein>
<dbReference type="GO" id="GO:0016877">
    <property type="term" value="F:ligase activity, forming carbon-sulfur bonds"/>
    <property type="evidence" value="ECO:0007669"/>
    <property type="project" value="UniProtKB-ARBA"/>
</dbReference>
<dbReference type="InterPro" id="IPR025110">
    <property type="entry name" value="AMP-bd_C"/>
</dbReference>
<dbReference type="SUPFAM" id="SSF56801">
    <property type="entry name" value="Acetyl-CoA synthetase-like"/>
    <property type="match status" value="1"/>
</dbReference>
<dbReference type="AlphaFoldDB" id="A0A1S2PBY7"/>
<dbReference type="InterPro" id="IPR000873">
    <property type="entry name" value="AMP-dep_synth/lig_dom"/>
</dbReference>
<dbReference type="InterPro" id="IPR020845">
    <property type="entry name" value="AMP-binding_CS"/>
</dbReference>
<evidence type="ECO:0000313" key="4">
    <source>
        <dbReference type="Proteomes" id="UP000179642"/>
    </source>
</evidence>
<dbReference type="OrthoDB" id="9803968at2"/>
<dbReference type="Proteomes" id="UP000179642">
    <property type="component" value="Unassembled WGS sequence"/>
</dbReference>
<dbReference type="InterPro" id="IPR045851">
    <property type="entry name" value="AMP-bd_C_sf"/>
</dbReference>
<dbReference type="InterPro" id="IPR042099">
    <property type="entry name" value="ANL_N_sf"/>
</dbReference>
<organism evidence="3 4">
    <name type="scientific">Streptomyces monashensis</name>
    <dbReference type="NCBI Taxonomy" id="1678012"/>
    <lineage>
        <taxon>Bacteria</taxon>
        <taxon>Bacillati</taxon>
        <taxon>Actinomycetota</taxon>
        <taxon>Actinomycetes</taxon>
        <taxon>Kitasatosporales</taxon>
        <taxon>Streptomycetaceae</taxon>
        <taxon>Streptomyces</taxon>
    </lineage>
</organism>
<dbReference type="EMBL" id="MLYO01000085">
    <property type="protein sequence ID" value="OIJ91298.1"/>
    <property type="molecule type" value="Genomic_DNA"/>
</dbReference>
<keyword evidence="4" id="KW-1185">Reference proteome</keyword>
<dbReference type="PROSITE" id="PS00455">
    <property type="entry name" value="AMP_BINDING"/>
    <property type="match status" value="1"/>
</dbReference>
<reference evidence="3 4" key="1">
    <citation type="submission" date="2016-10" db="EMBL/GenBank/DDBJ databases">
        <title>Genome sequence of Streptomyces sp. MUSC 1.</title>
        <authorList>
            <person name="Lee L.-H."/>
            <person name="Ser H.-L."/>
            <person name="Law J.W.-F."/>
        </authorList>
    </citation>
    <scope>NUCLEOTIDE SEQUENCE [LARGE SCALE GENOMIC DNA]</scope>
    <source>
        <strain evidence="3 4">MUSC 1</strain>
    </source>
</reference>
<feature type="domain" description="AMP-binding enzyme C-terminal" evidence="2">
    <location>
        <begin position="377"/>
        <end position="454"/>
    </location>
</feature>
<gene>
    <name evidence="3" type="ORF">BIV23_39795</name>
</gene>